<dbReference type="AlphaFoldDB" id="A0A1Q2MHI9"/>
<dbReference type="OrthoDB" id="9811610at2"/>
<dbReference type="PANTHER" id="PTHR36443:SF1">
    <property type="entry name" value="BSR5223 PROTEIN"/>
    <property type="match status" value="1"/>
</dbReference>
<dbReference type="InterPro" id="IPR021320">
    <property type="entry name" value="DUF2905"/>
</dbReference>
<gene>
    <name evidence="2" type="ORF">SMSP2_02542</name>
</gene>
<feature type="transmembrane region" description="Helical" evidence="1">
    <location>
        <begin position="34"/>
        <end position="58"/>
    </location>
</feature>
<dbReference type="STRING" id="1851148.SMSP2_02542"/>
<sequence>MLIAAGLIFYLLSKFGFTRMPGDISAEGKNWKFYFPLGTCILISVVLTLLLWLINYFLRK</sequence>
<keyword evidence="1" id="KW-0812">Transmembrane</keyword>
<dbReference type="EMBL" id="CP019646">
    <property type="protein sequence ID" value="AQQ72161.1"/>
    <property type="molecule type" value="Genomic_DNA"/>
</dbReference>
<organism evidence="2 3">
    <name type="scientific">Limihaloglobus sulfuriphilus</name>
    <dbReference type="NCBI Taxonomy" id="1851148"/>
    <lineage>
        <taxon>Bacteria</taxon>
        <taxon>Pseudomonadati</taxon>
        <taxon>Planctomycetota</taxon>
        <taxon>Phycisphaerae</taxon>
        <taxon>Sedimentisphaerales</taxon>
        <taxon>Sedimentisphaeraceae</taxon>
        <taxon>Limihaloglobus</taxon>
    </lineage>
</organism>
<keyword evidence="1" id="KW-0472">Membrane</keyword>
<keyword evidence="1" id="KW-1133">Transmembrane helix</keyword>
<evidence type="ECO:0008006" key="4">
    <source>
        <dbReference type="Google" id="ProtNLM"/>
    </source>
</evidence>
<dbReference type="Proteomes" id="UP000188181">
    <property type="component" value="Chromosome"/>
</dbReference>
<dbReference type="PANTHER" id="PTHR36443">
    <property type="entry name" value="BSR5223 PROTEIN"/>
    <property type="match status" value="1"/>
</dbReference>
<evidence type="ECO:0000313" key="3">
    <source>
        <dbReference type="Proteomes" id="UP000188181"/>
    </source>
</evidence>
<dbReference type="KEGG" id="pbas:SMSP2_02542"/>
<evidence type="ECO:0000256" key="1">
    <source>
        <dbReference type="SAM" id="Phobius"/>
    </source>
</evidence>
<keyword evidence="3" id="KW-1185">Reference proteome</keyword>
<accession>A0A1Q2MHI9</accession>
<dbReference type="Pfam" id="PF11146">
    <property type="entry name" value="DUF2905"/>
    <property type="match status" value="1"/>
</dbReference>
<evidence type="ECO:0000313" key="2">
    <source>
        <dbReference type="EMBL" id="AQQ72161.1"/>
    </source>
</evidence>
<name>A0A1Q2MHI9_9BACT</name>
<reference evidence="3" key="1">
    <citation type="submission" date="2017-02" db="EMBL/GenBank/DDBJ databases">
        <title>Comparative genomics and description of representatives of a novel lineage of planctomycetes thriving in anoxic sediments.</title>
        <authorList>
            <person name="Spring S."/>
            <person name="Bunk B."/>
            <person name="Sproer C."/>
        </authorList>
    </citation>
    <scope>NUCLEOTIDE SEQUENCE [LARGE SCALE GENOMIC DNA]</scope>
    <source>
        <strain evidence="3">SM-Chi-D1</strain>
    </source>
</reference>
<protein>
    <recommendedName>
        <fullName evidence="4">DUF2905 domain-containing protein</fullName>
    </recommendedName>
</protein>
<proteinExistence type="predicted"/>